<dbReference type="Proteomes" id="UP000305778">
    <property type="component" value="Unassembled WGS sequence"/>
</dbReference>
<proteinExistence type="predicted"/>
<evidence type="ECO:0000313" key="10">
    <source>
        <dbReference type="Proteomes" id="UP000305778"/>
    </source>
</evidence>
<evidence type="ECO:0000256" key="3">
    <source>
        <dbReference type="ARBA" id="ARBA00022989"/>
    </source>
</evidence>
<evidence type="ECO:0000256" key="2">
    <source>
        <dbReference type="ARBA" id="ARBA00022692"/>
    </source>
</evidence>
<feature type="transmembrane region" description="Helical" evidence="7">
    <location>
        <begin position="31"/>
        <end position="50"/>
    </location>
</feature>
<comment type="subcellular location">
    <subcellularLocation>
        <location evidence="1">Cell membrane</location>
        <topology evidence="1">Multi-pass membrane protein</topology>
    </subcellularLocation>
</comment>
<feature type="transmembrane region" description="Helical" evidence="7">
    <location>
        <begin position="119"/>
        <end position="143"/>
    </location>
</feature>
<name>A0A4U0S332_9ACTN</name>
<reference evidence="9 10" key="1">
    <citation type="submission" date="2019-04" db="EMBL/GenBank/DDBJ databases">
        <title>Streptomyces oryziradicis sp. nov., a novel actinomycete isolated from rhizosphere soil of rice (Oryza sativa L.).</title>
        <authorList>
            <person name="Li C."/>
        </authorList>
    </citation>
    <scope>NUCLEOTIDE SEQUENCE [LARGE SCALE GENOMIC DNA]</scope>
    <source>
        <strain evidence="9 10">NEAU-C40</strain>
    </source>
</reference>
<dbReference type="EMBL" id="SUMC01000053">
    <property type="protein sequence ID" value="TKA03306.1"/>
    <property type="molecule type" value="Genomic_DNA"/>
</dbReference>
<feature type="transmembrane region" description="Helical" evidence="7">
    <location>
        <begin position="287"/>
        <end position="313"/>
    </location>
</feature>
<evidence type="ECO:0000256" key="1">
    <source>
        <dbReference type="ARBA" id="ARBA00004651"/>
    </source>
</evidence>
<dbReference type="Gene3D" id="1.20.1250.20">
    <property type="entry name" value="MFS general substrate transporter like domains"/>
    <property type="match status" value="1"/>
</dbReference>
<dbReference type="GO" id="GO:0022857">
    <property type="term" value="F:transmembrane transporter activity"/>
    <property type="evidence" value="ECO:0007669"/>
    <property type="project" value="InterPro"/>
</dbReference>
<dbReference type="InterPro" id="IPR011701">
    <property type="entry name" value="MFS"/>
</dbReference>
<keyword evidence="5" id="KW-0046">Antibiotic resistance</keyword>
<accession>A0A4U0S332</accession>
<feature type="domain" description="Major facilitator superfamily (MFS) profile" evidence="8">
    <location>
        <begin position="28"/>
        <end position="485"/>
    </location>
</feature>
<feature type="transmembrane region" description="Helical" evidence="7">
    <location>
        <begin position="428"/>
        <end position="445"/>
    </location>
</feature>
<keyword evidence="4 7" id="KW-0472">Membrane</keyword>
<feature type="compositionally biased region" description="Low complexity" evidence="6">
    <location>
        <begin position="1"/>
        <end position="15"/>
    </location>
</feature>
<evidence type="ECO:0000256" key="7">
    <source>
        <dbReference type="SAM" id="Phobius"/>
    </source>
</evidence>
<dbReference type="InterPro" id="IPR020846">
    <property type="entry name" value="MFS_dom"/>
</dbReference>
<dbReference type="Gene3D" id="1.20.1720.10">
    <property type="entry name" value="Multidrug resistance protein D"/>
    <property type="match status" value="1"/>
</dbReference>
<dbReference type="AlphaFoldDB" id="A0A4U0S332"/>
<sequence>MTTSATSATSSGGATQQPAARSGPHPATVPIVLVGVFLSGLDFFIVNVAIPAIQADLHASEAQIQLIVATYALMCGVGMITGGRLGDLFGRRRLFVIAMVSFTLTSTACGLALNTGSLLAFRMAQGAAAALMAPQVLAIFSTVYTGAARARAINWYGAISGFAAVFGQLIGGLLIKLDAFGLGWRACFLINLPIGLVAAVLALKYVPESKAPGRPKLDLIGMALVTTALIALCLPLIEGRQQGWPDWAWTLLIASVPLFAVFALRQNKLRASGGSPSVDLTLFKERAFTAGLVAQLTFFASMASYFLVLALYLQKGRLLDPLDSGVVFAALGVGYIITSMTARKVAAKLGPQTIAVGCVIRLVALVLQIWAVSNIGVTGSVGWLVPGLFLDGAGMGLAIAPLASTVLTRVSPHNAGSASSVLTTGLQVGNGLGVALIGLVFYNVLGSNPGTGDYSDAFRACLYYVLAITVLLGLVVQALPKNPAGATK</sequence>
<dbReference type="PANTHER" id="PTHR42718:SF39">
    <property type="entry name" value="ACTINORHODIN TRANSPORTER-RELATED"/>
    <property type="match status" value="1"/>
</dbReference>
<feature type="transmembrane region" description="Helical" evidence="7">
    <location>
        <begin position="183"/>
        <end position="205"/>
    </location>
</feature>
<comment type="caution">
    <text evidence="9">The sequence shown here is derived from an EMBL/GenBank/DDBJ whole genome shotgun (WGS) entry which is preliminary data.</text>
</comment>
<feature type="transmembrane region" description="Helical" evidence="7">
    <location>
        <begin position="94"/>
        <end position="113"/>
    </location>
</feature>
<gene>
    <name evidence="9" type="ORF">FCI23_36265</name>
</gene>
<dbReference type="GO" id="GO:0046677">
    <property type="term" value="P:response to antibiotic"/>
    <property type="evidence" value="ECO:0007669"/>
    <property type="project" value="UniProtKB-KW"/>
</dbReference>
<dbReference type="InterPro" id="IPR036259">
    <property type="entry name" value="MFS_trans_sf"/>
</dbReference>
<feature type="region of interest" description="Disordered" evidence="6">
    <location>
        <begin position="1"/>
        <end position="24"/>
    </location>
</feature>
<keyword evidence="3 7" id="KW-1133">Transmembrane helix</keyword>
<feature type="transmembrane region" description="Helical" evidence="7">
    <location>
        <begin position="62"/>
        <end position="82"/>
    </location>
</feature>
<feature type="transmembrane region" description="Helical" evidence="7">
    <location>
        <begin position="457"/>
        <end position="479"/>
    </location>
</feature>
<dbReference type="GO" id="GO:0005886">
    <property type="term" value="C:plasma membrane"/>
    <property type="evidence" value="ECO:0007669"/>
    <property type="project" value="UniProtKB-SubCell"/>
</dbReference>
<feature type="transmembrane region" description="Helical" evidence="7">
    <location>
        <begin position="155"/>
        <end position="177"/>
    </location>
</feature>
<evidence type="ECO:0000256" key="4">
    <source>
        <dbReference type="ARBA" id="ARBA00023136"/>
    </source>
</evidence>
<evidence type="ECO:0000313" key="9">
    <source>
        <dbReference type="EMBL" id="TKA03306.1"/>
    </source>
</evidence>
<feature type="transmembrane region" description="Helical" evidence="7">
    <location>
        <begin position="217"/>
        <end position="237"/>
    </location>
</feature>
<dbReference type="OrthoDB" id="783189at2"/>
<protein>
    <submittedName>
        <fullName evidence="9">MFS transporter</fullName>
    </submittedName>
</protein>
<dbReference type="PROSITE" id="PS50850">
    <property type="entry name" value="MFS"/>
    <property type="match status" value="1"/>
</dbReference>
<organism evidence="9 10">
    <name type="scientific">Actinacidiphila oryziradicis</name>
    <dbReference type="NCBI Taxonomy" id="2571141"/>
    <lineage>
        <taxon>Bacteria</taxon>
        <taxon>Bacillati</taxon>
        <taxon>Actinomycetota</taxon>
        <taxon>Actinomycetes</taxon>
        <taxon>Kitasatosporales</taxon>
        <taxon>Streptomycetaceae</taxon>
        <taxon>Actinacidiphila</taxon>
    </lineage>
</organism>
<evidence type="ECO:0000256" key="6">
    <source>
        <dbReference type="SAM" id="MobiDB-lite"/>
    </source>
</evidence>
<evidence type="ECO:0000259" key="8">
    <source>
        <dbReference type="PROSITE" id="PS50850"/>
    </source>
</evidence>
<dbReference type="Pfam" id="PF07690">
    <property type="entry name" value="MFS_1"/>
    <property type="match status" value="1"/>
</dbReference>
<keyword evidence="2 7" id="KW-0812">Transmembrane</keyword>
<feature type="transmembrane region" description="Helical" evidence="7">
    <location>
        <begin position="325"/>
        <end position="342"/>
    </location>
</feature>
<dbReference type="SUPFAM" id="SSF103473">
    <property type="entry name" value="MFS general substrate transporter"/>
    <property type="match status" value="1"/>
</dbReference>
<dbReference type="CDD" id="cd17321">
    <property type="entry name" value="MFS_MMR_MDR_like"/>
    <property type="match status" value="1"/>
</dbReference>
<keyword evidence="10" id="KW-1185">Reference proteome</keyword>
<dbReference type="PANTHER" id="PTHR42718">
    <property type="entry name" value="MAJOR FACILITATOR SUPERFAMILY MULTIDRUG TRANSPORTER MFSC"/>
    <property type="match status" value="1"/>
</dbReference>
<feature type="transmembrane region" description="Helical" evidence="7">
    <location>
        <begin position="249"/>
        <end position="266"/>
    </location>
</feature>
<evidence type="ECO:0000256" key="5">
    <source>
        <dbReference type="ARBA" id="ARBA00023251"/>
    </source>
</evidence>